<dbReference type="PANTHER" id="PTHR47837">
    <property type="entry name" value="GTP PYROPHOSPHOKINASE YJBM"/>
    <property type="match status" value="1"/>
</dbReference>
<dbReference type="SMART" id="SM00954">
    <property type="entry name" value="RelA_SpoT"/>
    <property type="match status" value="1"/>
</dbReference>
<dbReference type="SUPFAM" id="SSF81301">
    <property type="entry name" value="Nucleotidyltransferase"/>
    <property type="match status" value="1"/>
</dbReference>
<evidence type="ECO:0000313" key="2">
    <source>
        <dbReference type="EMBL" id="GAA4764525.1"/>
    </source>
</evidence>
<dbReference type="CDD" id="cd05399">
    <property type="entry name" value="NT_Rel-Spo_like"/>
    <property type="match status" value="1"/>
</dbReference>
<proteinExistence type="predicted"/>
<keyword evidence="3" id="KW-1185">Reference proteome</keyword>
<dbReference type="RefSeq" id="WP_264542804.1">
    <property type="nucleotide sequence ID" value="NZ_BAABIP010000008.1"/>
</dbReference>
<reference evidence="3" key="1">
    <citation type="journal article" date="2019" name="Int. J. Syst. Evol. Microbiol.">
        <title>The Global Catalogue of Microorganisms (GCM) 10K type strain sequencing project: providing services to taxonomists for standard genome sequencing and annotation.</title>
        <authorList>
            <consortium name="The Broad Institute Genomics Platform"/>
            <consortium name="The Broad Institute Genome Sequencing Center for Infectious Disease"/>
            <person name="Wu L."/>
            <person name="Ma J."/>
        </authorList>
    </citation>
    <scope>NUCLEOTIDE SEQUENCE [LARGE SCALE GENOMIC DNA]</scope>
    <source>
        <strain evidence="3">JCM 18198</strain>
    </source>
</reference>
<dbReference type="Proteomes" id="UP001500141">
    <property type="component" value="Unassembled WGS sequence"/>
</dbReference>
<dbReference type="EMBL" id="BAABIP010000008">
    <property type="protein sequence ID" value="GAA4764525.1"/>
    <property type="molecule type" value="Genomic_DNA"/>
</dbReference>
<dbReference type="Gene3D" id="3.30.460.10">
    <property type="entry name" value="Beta Polymerase, domain 2"/>
    <property type="match status" value="1"/>
</dbReference>
<sequence>MVSNTRINKIGENIAARGGKITPDELELLQEFRTSFSKPLVNVFNIMRDLADVVHQSSIIAFRLKRIDTIINKLSREQGMELSRMGDIGGVRCIFYNEGEVYKAKALIENKFESAGKTRDYINEIKRDIGYKSVHMYVKDPISQKRIEIQLRTVDHHNWATLIEITDLLYDLRLKELGFESNEKFGRFHALMSSDKELTKEEAHLIYDVLDEHNFISVLSKTFRKNNAEVKKRWSGEDKKNSFFLIEASKTEIPSLKSFATFEEAENAYFERYKENSSAEIVLTSIKTPNFKQISVAYANYILSYHTFTSDIRPIIQELAREALEDRKINKFKKIFKTYEDLLANLILEVIAESADLIFNRLENDKVIIGRTNKMNKLQEREIMRKIDLKVRDHQKSHKYFIEELELYIPRDFIRKRIVEKFLNKHNERIKTIMLSKQVEFESLIK</sequence>
<dbReference type="PANTHER" id="PTHR47837:SF1">
    <property type="entry name" value="GTP PYROPHOSPHOKINASE YJBM"/>
    <property type="match status" value="1"/>
</dbReference>
<protein>
    <recommendedName>
        <fullName evidence="1">RelA/SpoT domain-containing protein</fullName>
    </recommendedName>
</protein>
<dbReference type="InterPro" id="IPR052366">
    <property type="entry name" value="GTP_Pyrophosphokinase"/>
</dbReference>
<accession>A0ABP8ZSE8</accession>
<organism evidence="2 3">
    <name type="scientific">Flavobacterium hankyongi</name>
    <dbReference type="NCBI Taxonomy" id="1176532"/>
    <lineage>
        <taxon>Bacteria</taxon>
        <taxon>Pseudomonadati</taxon>
        <taxon>Bacteroidota</taxon>
        <taxon>Flavobacteriia</taxon>
        <taxon>Flavobacteriales</taxon>
        <taxon>Flavobacteriaceae</taxon>
        <taxon>Flavobacterium</taxon>
    </lineage>
</organism>
<dbReference type="Pfam" id="PF04607">
    <property type="entry name" value="RelA_SpoT"/>
    <property type="match status" value="1"/>
</dbReference>
<evidence type="ECO:0000259" key="1">
    <source>
        <dbReference type="SMART" id="SM00954"/>
    </source>
</evidence>
<evidence type="ECO:0000313" key="3">
    <source>
        <dbReference type="Proteomes" id="UP001500141"/>
    </source>
</evidence>
<gene>
    <name evidence="2" type="ORF">GCM10023230_12620</name>
</gene>
<dbReference type="InterPro" id="IPR043519">
    <property type="entry name" value="NT_sf"/>
</dbReference>
<feature type="domain" description="RelA/SpoT" evidence="1">
    <location>
        <begin position="62"/>
        <end position="174"/>
    </location>
</feature>
<dbReference type="InterPro" id="IPR007685">
    <property type="entry name" value="RelA_SpoT"/>
</dbReference>
<comment type="caution">
    <text evidence="2">The sequence shown here is derived from an EMBL/GenBank/DDBJ whole genome shotgun (WGS) entry which is preliminary data.</text>
</comment>
<name>A0ABP8ZSE8_9FLAO</name>